<dbReference type="EMBL" id="CAESAN010000048">
    <property type="protein sequence ID" value="CAB4342580.1"/>
    <property type="molecule type" value="Genomic_DNA"/>
</dbReference>
<accession>A0A6J5ZPN3</accession>
<proteinExistence type="predicted"/>
<organism evidence="1">
    <name type="scientific">freshwater metagenome</name>
    <dbReference type="NCBI Taxonomy" id="449393"/>
    <lineage>
        <taxon>unclassified sequences</taxon>
        <taxon>metagenomes</taxon>
        <taxon>ecological metagenomes</taxon>
    </lineage>
</organism>
<reference evidence="1" key="1">
    <citation type="submission" date="2020-05" db="EMBL/GenBank/DDBJ databases">
        <authorList>
            <person name="Chiriac C."/>
            <person name="Salcher M."/>
            <person name="Ghai R."/>
            <person name="Kavagutti S V."/>
        </authorList>
    </citation>
    <scope>NUCLEOTIDE SEQUENCE</scope>
</reference>
<dbReference type="Pfam" id="PF05258">
    <property type="entry name" value="DciA"/>
    <property type="match status" value="1"/>
</dbReference>
<gene>
    <name evidence="1" type="ORF">UFOPK3547_00713</name>
</gene>
<evidence type="ECO:0000313" key="1">
    <source>
        <dbReference type="EMBL" id="CAB4342580.1"/>
    </source>
</evidence>
<dbReference type="AlphaFoldDB" id="A0A6J5ZPN3"/>
<dbReference type="PANTHER" id="PTHR36456:SF1">
    <property type="entry name" value="UPF0232 PROTEIN SCO3875"/>
    <property type="match status" value="1"/>
</dbReference>
<dbReference type="InterPro" id="IPR007922">
    <property type="entry name" value="DciA-like"/>
</dbReference>
<sequence length="109" mass="11286">MSRRRSAPRSAGTSIRELADRLTPATTLAQIQLHWASAVGDAVAAQASPTGEAGGVLTVTCSSAVWAQEIDLMSVTLIKSLNGALGEPRVSSLRCQTVAAKGWSHDGAQ</sequence>
<dbReference type="PANTHER" id="PTHR36456">
    <property type="entry name" value="UPF0232 PROTEIN SCO3875"/>
    <property type="match status" value="1"/>
</dbReference>
<name>A0A6J5ZPN3_9ZZZZ</name>
<protein>
    <submittedName>
        <fullName evidence="1">Unannotated protein</fullName>
    </submittedName>
</protein>